<feature type="compositionally biased region" description="Polar residues" evidence="1">
    <location>
        <begin position="160"/>
        <end position="172"/>
    </location>
</feature>
<name>A0ABM1KXV6_GEKJA</name>
<feature type="signal peptide" evidence="2">
    <location>
        <begin position="1"/>
        <end position="21"/>
    </location>
</feature>
<organism evidence="4 5">
    <name type="scientific">Gekko japonicus</name>
    <name type="common">Schlegel's Japanese gecko</name>
    <dbReference type="NCBI Taxonomy" id="146911"/>
    <lineage>
        <taxon>Eukaryota</taxon>
        <taxon>Metazoa</taxon>
        <taxon>Chordata</taxon>
        <taxon>Craniata</taxon>
        <taxon>Vertebrata</taxon>
        <taxon>Euteleostomi</taxon>
        <taxon>Lepidosauria</taxon>
        <taxon>Squamata</taxon>
        <taxon>Bifurcata</taxon>
        <taxon>Gekkota</taxon>
        <taxon>Gekkonidae</taxon>
        <taxon>Gekkoninae</taxon>
        <taxon>Gekko</taxon>
    </lineage>
</organism>
<evidence type="ECO:0000256" key="2">
    <source>
        <dbReference type="SAM" id="SignalP"/>
    </source>
</evidence>
<keyword evidence="2" id="KW-0732">Signal</keyword>
<protein>
    <submittedName>
        <fullName evidence="5">Uncharacterized protein C9orf152 homolog</fullName>
    </submittedName>
</protein>
<evidence type="ECO:0000256" key="1">
    <source>
        <dbReference type="SAM" id="MobiDB-lite"/>
    </source>
</evidence>
<dbReference type="GeneID" id="107120370"/>
<accession>A0ABM1KXV6</accession>
<evidence type="ECO:0000313" key="4">
    <source>
        <dbReference type="Proteomes" id="UP000694871"/>
    </source>
</evidence>
<sequence length="262" mass="29221">MREMPCFCLILSFLWEQMVKAYKYVSGIFLLTHPSNQPASDCSGQPTKMDVSLLEEQYGSLKQKQRLQTHIIVFKTGEHETVPEGSVVSTVLVNKKMKKAKAFQEPVPIREVSLGLPCAGNIQESSPWRIHLGLHRLAEGEHHKVPWGVIQNKDERIYTNSETTSQEESIASTEEFLTGSEQSIEPVSKQGNSSPAEKTERSIPAGCTDLPLTSINAPLWTEIRASKLAPAGPSKLTYYPFPQKKTPRISEAARRLGLYVSQ</sequence>
<evidence type="ECO:0000259" key="3">
    <source>
        <dbReference type="Pfam" id="PF15733"/>
    </source>
</evidence>
<feature type="domain" description="TBC1" evidence="3">
    <location>
        <begin position="51"/>
        <end position="143"/>
    </location>
</feature>
<dbReference type="PANTHER" id="PTHR36290:SF1">
    <property type="entry name" value="RIKEN CDNA D630039A03 GENE"/>
    <property type="match status" value="1"/>
</dbReference>
<gene>
    <name evidence="5" type="primary">LOC107120370</name>
</gene>
<proteinExistence type="predicted"/>
<feature type="compositionally biased region" description="Polar residues" evidence="1">
    <location>
        <begin position="179"/>
        <end position="196"/>
    </location>
</feature>
<dbReference type="RefSeq" id="XP_015278543.1">
    <property type="nucleotide sequence ID" value="XM_015423057.1"/>
</dbReference>
<feature type="region of interest" description="Disordered" evidence="1">
    <location>
        <begin position="160"/>
        <end position="207"/>
    </location>
</feature>
<feature type="chain" id="PRO_5045153795" evidence="2">
    <location>
        <begin position="22"/>
        <end position="262"/>
    </location>
</feature>
<dbReference type="PANTHER" id="PTHR36290">
    <property type="entry name" value="RIKEN CDNA D630039A03 GENE"/>
    <property type="match status" value="1"/>
</dbReference>
<dbReference type="Pfam" id="PF15733">
    <property type="entry name" value="DUF4682"/>
    <property type="match status" value="1"/>
</dbReference>
<dbReference type="Proteomes" id="UP000694871">
    <property type="component" value="Unplaced"/>
</dbReference>
<keyword evidence="4" id="KW-1185">Reference proteome</keyword>
<reference evidence="5" key="1">
    <citation type="submission" date="2025-08" db="UniProtKB">
        <authorList>
            <consortium name="RefSeq"/>
        </authorList>
    </citation>
    <scope>IDENTIFICATION</scope>
</reference>
<evidence type="ECO:0000313" key="5">
    <source>
        <dbReference type="RefSeq" id="XP_015278543.1"/>
    </source>
</evidence>
<dbReference type="InterPro" id="IPR032738">
    <property type="entry name" value="Tbc1d30_C"/>
</dbReference>